<feature type="transmembrane region" description="Helical" evidence="1">
    <location>
        <begin position="18"/>
        <end position="36"/>
    </location>
</feature>
<gene>
    <name evidence="2" type="ORF">H9882_05400</name>
</gene>
<organism evidence="2 3">
    <name type="scientific">Candidatus Allofournierella pullistercoris</name>
    <dbReference type="NCBI Taxonomy" id="2838597"/>
    <lineage>
        <taxon>Bacteria</taxon>
        <taxon>Bacillati</taxon>
        <taxon>Bacillota</taxon>
        <taxon>Clostridia</taxon>
        <taxon>Eubacteriales</taxon>
        <taxon>Oscillospiraceae</taxon>
        <taxon>Allofournierella</taxon>
    </lineage>
</organism>
<reference evidence="2" key="2">
    <citation type="submission" date="2021-04" db="EMBL/GenBank/DDBJ databases">
        <authorList>
            <person name="Gilroy R."/>
        </authorList>
    </citation>
    <scope>NUCLEOTIDE SEQUENCE</scope>
    <source>
        <strain evidence="2">B5_2728</strain>
    </source>
</reference>
<accession>A0A948T2T7</accession>
<evidence type="ECO:0000313" key="2">
    <source>
        <dbReference type="EMBL" id="MBU3806310.1"/>
    </source>
</evidence>
<evidence type="ECO:0000313" key="3">
    <source>
        <dbReference type="Proteomes" id="UP000713596"/>
    </source>
</evidence>
<reference evidence="2" key="1">
    <citation type="journal article" date="2021" name="PeerJ">
        <title>Extensive microbial diversity within the chicken gut microbiome revealed by metagenomics and culture.</title>
        <authorList>
            <person name="Gilroy R."/>
            <person name="Ravi A."/>
            <person name="Getino M."/>
            <person name="Pursley I."/>
            <person name="Horton D.L."/>
            <person name="Alikhan N.F."/>
            <person name="Baker D."/>
            <person name="Gharbi K."/>
            <person name="Hall N."/>
            <person name="Watson M."/>
            <person name="Adriaenssens E.M."/>
            <person name="Foster-Nyarko E."/>
            <person name="Jarju S."/>
            <person name="Secka A."/>
            <person name="Antonio M."/>
            <person name="Oren A."/>
            <person name="Chaudhuri R.R."/>
            <person name="La Ragione R."/>
            <person name="Hildebrand F."/>
            <person name="Pallen M.J."/>
        </authorList>
    </citation>
    <scope>NUCLEOTIDE SEQUENCE</scope>
    <source>
        <strain evidence="2">B5_2728</strain>
    </source>
</reference>
<name>A0A948T2T7_9FIRM</name>
<keyword evidence="1" id="KW-0472">Membrane</keyword>
<feature type="transmembrane region" description="Helical" evidence="1">
    <location>
        <begin position="48"/>
        <end position="66"/>
    </location>
</feature>
<protein>
    <submittedName>
        <fullName evidence="2">Phage holin family protein</fullName>
    </submittedName>
</protein>
<proteinExistence type="predicted"/>
<dbReference type="EMBL" id="JAHLFP010000045">
    <property type="protein sequence ID" value="MBU3806310.1"/>
    <property type="molecule type" value="Genomic_DNA"/>
</dbReference>
<dbReference type="InterPro" id="IPR032111">
    <property type="entry name" value="Clostridium_phage_holin"/>
</dbReference>
<feature type="transmembrane region" description="Helical" evidence="1">
    <location>
        <begin position="78"/>
        <end position="101"/>
    </location>
</feature>
<comment type="caution">
    <text evidence="2">The sequence shown here is derived from an EMBL/GenBank/DDBJ whole genome shotgun (WGS) entry which is preliminary data.</text>
</comment>
<sequence length="121" mass="13213">MYGSERSVKAVDLALQQYIKPELLVLVLVLYLLGKGCKRSRWIQDEDIPLCLGLIGIVLALLWVVGTSAVMDVQQGCMALFTAVVQGILTAGASVYCHQLIKQSGCNARTRSKTHSAQSYK</sequence>
<keyword evidence="1" id="KW-0812">Transmembrane</keyword>
<evidence type="ECO:0000256" key="1">
    <source>
        <dbReference type="SAM" id="Phobius"/>
    </source>
</evidence>
<dbReference type="Proteomes" id="UP000713596">
    <property type="component" value="Unassembled WGS sequence"/>
</dbReference>
<dbReference type="Pfam" id="PF16079">
    <property type="entry name" value="Phage_holin_5_2"/>
    <property type="match status" value="1"/>
</dbReference>
<dbReference type="AlphaFoldDB" id="A0A948T2T7"/>
<keyword evidence="1" id="KW-1133">Transmembrane helix</keyword>